<sequence>MKLIVRTQDEKYKTNVQILTGILVVLEVGTLFEVNDFEFHS</sequence>
<evidence type="ECO:0000313" key="2">
    <source>
        <dbReference type="EMBL" id="EKR53459.1"/>
    </source>
</evidence>
<comment type="caution">
    <text evidence="2">The sequence shown here is derived from an EMBL/GenBank/DDBJ whole genome shotgun (WGS) entry which is preliminary data.</text>
</comment>
<organism evidence="2 3">
    <name type="scientific">Leptospira interrogans str. UI 12758</name>
    <dbReference type="NCBI Taxonomy" id="1049938"/>
    <lineage>
        <taxon>Bacteria</taxon>
        <taxon>Pseudomonadati</taxon>
        <taxon>Spirochaetota</taxon>
        <taxon>Spirochaetia</taxon>
        <taxon>Leptospirales</taxon>
        <taxon>Leptospiraceae</taxon>
        <taxon>Leptospira</taxon>
    </lineage>
</organism>
<keyword evidence="1" id="KW-1133">Transmembrane helix</keyword>
<dbReference type="RefSeq" id="WP_002072037.1">
    <property type="nucleotide sequence ID" value="NZ_AHNR02000065.1"/>
</dbReference>
<keyword evidence="1" id="KW-0812">Transmembrane</keyword>
<dbReference type="Proteomes" id="UP000001340">
    <property type="component" value="Unassembled WGS sequence"/>
</dbReference>
<gene>
    <name evidence="2" type="ORF">LEP1GSC105_4796</name>
</gene>
<proteinExistence type="predicted"/>
<dbReference type="AlphaFoldDB" id="A0A0E2D0C9"/>
<dbReference type="EMBL" id="AHNR02000065">
    <property type="protein sequence ID" value="EKR53459.1"/>
    <property type="molecule type" value="Genomic_DNA"/>
</dbReference>
<accession>A0A0E2D0C9</accession>
<evidence type="ECO:0000256" key="1">
    <source>
        <dbReference type="SAM" id="Phobius"/>
    </source>
</evidence>
<evidence type="ECO:0000313" key="3">
    <source>
        <dbReference type="Proteomes" id="UP000001340"/>
    </source>
</evidence>
<protein>
    <submittedName>
        <fullName evidence="2">Uncharacterized protein</fullName>
    </submittedName>
</protein>
<feature type="transmembrane region" description="Helical" evidence="1">
    <location>
        <begin position="12"/>
        <end position="32"/>
    </location>
</feature>
<keyword evidence="1" id="KW-0472">Membrane</keyword>
<name>A0A0E2D0C9_LEPIR</name>
<reference evidence="2 3" key="1">
    <citation type="submission" date="2012-10" db="EMBL/GenBank/DDBJ databases">
        <authorList>
            <person name="Harkins D.M."/>
            <person name="Durkin A.S."/>
            <person name="Brinkac L.M."/>
            <person name="Haft D.H."/>
            <person name="Selengut J.D."/>
            <person name="Sanka R."/>
            <person name="DePew J."/>
            <person name="Purushe J."/>
            <person name="Chanthongthip A."/>
            <person name="Lattana O."/>
            <person name="Phetsouvanh R."/>
            <person name="Newton P.N."/>
            <person name="Vinetz J.M."/>
            <person name="Sutton G.G."/>
            <person name="Nierman W.C."/>
            <person name="Fouts D.E."/>
        </authorList>
    </citation>
    <scope>NUCLEOTIDE SEQUENCE [LARGE SCALE GENOMIC DNA]</scope>
    <source>
        <strain evidence="2 3">UI 12758</strain>
    </source>
</reference>